<reference evidence="2 3" key="1">
    <citation type="submission" date="2021-04" db="EMBL/GenBank/DDBJ databases">
        <authorList>
            <person name="Bliznina A."/>
        </authorList>
    </citation>
    <scope>NUCLEOTIDE SEQUENCE [LARGE SCALE GENOMIC DNA]</scope>
</reference>
<proteinExistence type="predicted"/>
<dbReference type="Proteomes" id="UP001158576">
    <property type="component" value="Chromosome 1"/>
</dbReference>
<evidence type="ECO:0000313" key="3">
    <source>
        <dbReference type="Proteomes" id="UP001158576"/>
    </source>
</evidence>
<keyword evidence="3" id="KW-1185">Reference proteome</keyword>
<evidence type="ECO:0000256" key="1">
    <source>
        <dbReference type="SAM" id="Coils"/>
    </source>
</evidence>
<gene>
    <name evidence="2" type="ORF">OKIOD_LOCUS10657</name>
</gene>
<feature type="coiled-coil region" evidence="1">
    <location>
        <begin position="213"/>
        <end position="240"/>
    </location>
</feature>
<organism evidence="2 3">
    <name type="scientific">Oikopleura dioica</name>
    <name type="common">Tunicate</name>
    <dbReference type="NCBI Taxonomy" id="34765"/>
    <lineage>
        <taxon>Eukaryota</taxon>
        <taxon>Metazoa</taxon>
        <taxon>Chordata</taxon>
        <taxon>Tunicata</taxon>
        <taxon>Appendicularia</taxon>
        <taxon>Copelata</taxon>
        <taxon>Oikopleuridae</taxon>
        <taxon>Oikopleura</taxon>
    </lineage>
</organism>
<dbReference type="EMBL" id="OU015566">
    <property type="protein sequence ID" value="CAG5105164.1"/>
    <property type="molecule type" value="Genomic_DNA"/>
</dbReference>
<accession>A0ABN7SPV1</accession>
<protein>
    <submittedName>
        <fullName evidence="2">Oidioi.mRNA.OKI2018_I69.chr1.g1892.t1.cds</fullName>
    </submittedName>
</protein>
<name>A0ABN7SPV1_OIKDI</name>
<evidence type="ECO:0000313" key="2">
    <source>
        <dbReference type="EMBL" id="CAG5105164.1"/>
    </source>
</evidence>
<keyword evidence="1" id="KW-0175">Coiled coil</keyword>
<sequence length="273" mass="30575">MFRGIKKEFVSSYGLLIKCDYCNWAVPKAAVIDEQISLCEFCAEKADSSESRKFKFGNCSESVFKCPASLSGEHCGANDLTFREFILGACCEAAANGVQDVGICDRIKLTEKYLQMAKKTVQKVKELSIEADQVAEKAIKDFEGVKNTFSEIMTDTQDYIDANSALEEEICQVEALLLTSINFDKGPMRTASDSIKSIIGMEMNVAEIVKTSAEGARKRLEFALKDLERIEKRKALLLSEASLKTYKIDPAEHQKDNYENASKIRVTRVRKLR</sequence>